<evidence type="ECO:0000256" key="7">
    <source>
        <dbReference type="SAM" id="MobiDB-lite"/>
    </source>
</evidence>
<evidence type="ECO:0000256" key="5">
    <source>
        <dbReference type="ARBA" id="ARBA00023242"/>
    </source>
</evidence>
<dbReference type="SMART" id="SM00426">
    <property type="entry name" value="TEA"/>
    <property type="match status" value="1"/>
</dbReference>
<keyword evidence="10" id="KW-1185">Reference proteome</keyword>
<sequence length="443" mass="49193">MDRSNWGSQSTSSGSSSPSPRLVDNLRFYGEKEVDPAEYLGTKDVFKEVVKGRKSWKTLKGGEMVWPPELEAALLEGLASYQPDDSRETRLLGRFPMRNRYISTYIYQKTGKVRTAKQVGSRLQQLRDTCGTKKLQHLLSPCRKATGSGSPKSINYTSLQRYGLPAITNTWTTSNDATVPKSPISDGPDWSPKSMSSPMYISIFPNGSRTPAAIDKALYDSTTLSSLGAESHPRPIRKIDPRLTLCSYSPLDRSARSLFDVHDPHGLVIHTEESPLLLASTGNEREYYYSTALVPRFWETICNHSDPTEFTIEHKVIQDASLGPVPSILYSGVYKFCYPREIGTQSLSQFSPTDFDVLQDAPHRSPAAQDFHTSTPTSDHDIFDLSDLGLPNANTLDSSGYQTCGRSASVPNTPRLGSDKELYQSRRGSDPSLAWSFLNRSLL</sequence>
<comment type="caution">
    <text evidence="9">The sequence shown here is derived from an EMBL/GenBank/DDBJ whole genome shotgun (WGS) entry which is preliminary data.</text>
</comment>
<name>A0ABR3FRP4_9AGAR</name>
<gene>
    <name evidence="9" type="ORF">V5O48_003869</name>
</gene>
<feature type="DNA-binding region" description="TEA" evidence="6">
    <location>
        <begin position="59"/>
        <end position="133"/>
    </location>
</feature>
<evidence type="ECO:0000256" key="2">
    <source>
        <dbReference type="ARBA" id="ARBA00008421"/>
    </source>
</evidence>
<feature type="region of interest" description="Disordered" evidence="7">
    <location>
        <begin position="1"/>
        <end position="22"/>
    </location>
</feature>
<feature type="compositionally biased region" description="Basic and acidic residues" evidence="7">
    <location>
        <begin position="417"/>
        <end position="427"/>
    </location>
</feature>
<evidence type="ECO:0000313" key="9">
    <source>
        <dbReference type="EMBL" id="KAL0578126.1"/>
    </source>
</evidence>
<feature type="compositionally biased region" description="Low complexity" evidence="7">
    <location>
        <begin position="1"/>
        <end position="19"/>
    </location>
</feature>
<protein>
    <recommendedName>
        <fullName evidence="8">TEA domain-containing protein</fullName>
    </recommendedName>
</protein>
<dbReference type="PANTHER" id="PTHR11834">
    <property type="entry name" value="TRANSCRIPTIONAL ENHANCER FACTOR TEF RELATED"/>
    <property type="match status" value="1"/>
</dbReference>
<evidence type="ECO:0000256" key="4">
    <source>
        <dbReference type="ARBA" id="ARBA00023163"/>
    </source>
</evidence>
<dbReference type="PANTHER" id="PTHR11834:SF0">
    <property type="entry name" value="PROTEIN SCALLOPED"/>
    <property type="match status" value="1"/>
</dbReference>
<dbReference type="Proteomes" id="UP001465976">
    <property type="component" value="Unassembled WGS sequence"/>
</dbReference>
<organism evidence="9 10">
    <name type="scientific">Marasmius crinis-equi</name>
    <dbReference type="NCBI Taxonomy" id="585013"/>
    <lineage>
        <taxon>Eukaryota</taxon>
        <taxon>Fungi</taxon>
        <taxon>Dikarya</taxon>
        <taxon>Basidiomycota</taxon>
        <taxon>Agaricomycotina</taxon>
        <taxon>Agaricomycetes</taxon>
        <taxon>Agaricomycetidae</taxon>
        <taxon>Agaricales</taxon>
        <taxon>Marasmiineae</taxon>
        <taxon>Marasmiaceae</taxon>
        <taxon>Marasmius</taxon>
    </lineage>
</organism>
<keyword evidence="3" id="KW-0805">Transcription regulation</keyword>
<keyword evidence="4" id="KW-0804">Transcription</keyword>
<dbReference type="InterPro" id="IPR038096">
    <property type="entry name" value="TEA/ATTS_sf"/>
</dbReference>
<evidence type="ECO:0000256" key="6">
    <source>
        <dbReference type="PROSITE-ProRule" id="PRU00505"/>
    </source>
</evidence>
<reference evidence="9 10" key="1">
    <citation type="submission" date="2024-02" db="EMBL/GenBank/DDBJ databases">
        <title>A draft genome for the cacao thread blight pathogen Marasmius crinis-equi.</title>
        <authorList>
            <person name="Cohen S.P."/>
            <person name="Baruah I.K."/>
            <person name="Amoako-Attah I."/>
            <person name="Bukari Y."/>
            <person name="Meinhardt L.W."/>
            <person name="Bailey B.A."/>
        </authorList>
    </citation>
    <scope>NUCLEOTIDE SEQUENCE [LARGE SCALE GENOMIC DNA]</scope>
    <source>
        <strain evidence="9 10">GH-76</strain>
    </source>
</reference>
<feature type="domain" description="TEA" evidence="8">
    <location>
        <begin position="59"/>
        <end position="133"/>
    </location>
</feature>
<evidence type="ECO:0000259" key="8">
    <source>
        <dbReference type="PROSITE" id="PS51088"/>
    </source>
</evidence>
<dbReference type="InterPro" id="IPR000818">
    <property type="entry name" value="TEA/ATTS_dom"/>
</dbReference>
<feature type="region of interest" description="Disordered" evidence="7">
    <location>
        <begin position="405"/>
        <end position="427"/>
    </location>
</feature>
<dbReference type="Gene3D" id="6.10.20.40">
    <property type="entry name" value="TEA/ATTS domain"/>
    <property type="match status" value="1"/>
</dbReference>
<dbReference type="EMBL" id="JBAHYK010000118">
    <property type="protein sequence ID" value="KAL0578126.1"/>
    <property type="molecule type" value="Genomic_DNA"/>
</dbReference>
<evidence type="ECO:0000256" key="3">
    <source>
        <dbReference type="ARBA" id="ARBA00023015"/>
    </source>
</evidence>
<keyword evidence="5" id="KW-0539">Nucleus</keyword>
<evidence type="ECO:0000256" key="1">
    <source>
        <dbReference type="ARBA" id="ARBA00004123"/>
    </source>
</evidence>
<dbReference type="Pfam" id="PF01285">
    <property type="entry name" value="TEA"/>
    <property type="match status" value="1"/>
</dbReference>
<accession>A0ABR3FRP4</accession>
<evidence type="ECO:0000313" key="10">
    <source>
        <dbReference type="Proteomes" id="UP001465976"/>
    </source>
</evidence>
<comment type="subcellular location">
    <subcellularLocation>
        <location evidence="1">Nucleus</location>
    </subcellularLocation>
</comment>
<dbReference type="InterPro" id="IPR050937">
    <property type="entry name" value="TEC1_TEAD_TF"/>
</dbReference>
<proteinExistence type="inferred from homology"/>
<comment type="similarity">
    <text evidence="2">Belongs to the TEC1 family.</text>
</comment>
<dbReference type="PROSITE" id="PS51088">
    <property type="entry name" value="TEA_2"/>
    <property type="match status" value="1"/>
</dbReference>
<dbReference type="PRINTS" id="PR00065">
    <property type="entry name" value="TEADOMAIN"/>
</dbReference>